<reference evidence="2" key="1">
    <citation type="submission" date="2019-06" db="EMBL/GenBank/DDBJ databases">
        <authorList>
            <consortium name="Wellcome Sanger Institute Data Sharing"/>
        </authorList>
    </citation>
    <scope>NUCLEOTIDE SEQUENCE [LARGE SCALE GENOMIC DNA]</scope>
</reference>
<dbReference type="GO" id="GO:0008360">
    <property type="term" value="P:regulation of cell shape"/>
    <property type="evidence" value="ECO:0007669"/>
    <property type="project" value="TreeGrafter"/>
</dbReference>
<evidence type="ECO:0000313" key="3">
    <source>
        <dbReference type="Proteomes" id="UP000472271"/>
    </source>
</evidence>
<dbReference type="InterPro" id="IPR031148">
    <property type="entry name" value="Plexin"/>
</dbReference>
<dbReference type="GO" id="GO:0005886">
    <property type="term" value="C:plasma membrane"/>
    <property type="evidence" value="ECO:0007669"/>
    <property type="project" value="TreeGrafter"/>
</dbReference>
<dbReference type="GO" id="GO:0002116">
    <property type="term" value="C:semaphorin receptor complex"/>
    <property type="evidence" value="ECO:0007669"/>
    <property type="project" value="TreeGrafter"/>
</dbReference>
<evidence type="ECO:0000259" key="1">
    <source>
        <dbReference type="Pfam" id="PF01833"/>
    </source>
</evidence>
<feature type="domain" description="IPT/TIG" evidence="1">
    <location>
        <begin position="16"/>
        <end position="69"/>
    </location>
</feature>
<dbReference type="Proteomes" id="UP000472271">
    <property type="component" value="Chromosome 7"/>
</dbReference>
<protein>
    <recommendedName>
        <fullName evidence="1">IPT/TIG domain-containing protein</fullName>
    </recommendedName>
</protein>
<dbReference type="Pfam" id="PF01833">
    <property type="entry name" value="TIG"/>
    <property type="match status" value="1"/>
</dbReference>
<reference evidence="2" key="3">
    <citation type="submission" date="2025-09" db="UniProtKB">
        <authorList>
            <consortium name="Ensembl"/>
        </authorList>
    </citation>
    <scope>IDENTIFICATION</scope>
</reference>
<dbReference type="Ensembl" id="ENSSORT00005023227.1">
    <property type="protein sequence ID" value="ENSSORP00005022562.1"/>
    <property type="gene ID" value="ENSSORG00005010973.1"/>
</dbReference>
<dbReference type="GO" id="GO:0007162">
    <property type="term" value="P:negative regulation of cell adhesion"/>
    <property type="evidence" value="ECO:0007669"/>
    <property type="project" value="TreeGrafter"/>
</dbReference>
<reference evidence="2" key="2">
    <citation type="submission" date="2025-08" db="UniProtKB">
        <authorList>
            <consortium name="Ensembl"/>
        </authorList>
    </citation>
    <scope>IDENTIFICATION</scope>
</reference>
<sequence>MYYPNPQLYHLNRDAPYRFKPGGVIAVEGQDLTRAMTRQEVRARLGDQECEVKTLDNTHLYCEPPETQPMSEDDGNELPALKVEPTVVYRGSLHVLWVFYRCSTGVL</sequence>
<dbReference type="InParanoid" id="A0A673A1F4"/>
<dbReference type="GO" id="GO:0050772">
    <property type="term" value="P:positive regulation of axonogenesis"/>
    <property type="evidence" value="ECO:0007669"/>
    <property type="project" value="TreeGrafter"/>
</dbReference>
<dbReference type="AlphaFoldDB" id="A0A673A1F4"/>
<name>A0A673A1F4_9TELE</name>
<accession>A0A673A1F4</accession>
<proteinExistence type="predicted"/>
<dbReference type="InterPro" id="IPR002909">
    <property type="entry name" value="IPT_dom"/>
</dbReference>
<dbReference type="GO" id="GO:0030334">
    <property type="term" value="P:regulation of cell migration"/>
    <property type="evidence" value="ECO:0007669"/>
    <property type="project" value="TreeGrafter"/>
</dbReference>
<evidence type="ECO:0000313" key="2">
    <source>
        <dbReference type="Ensembl" id="ENSSORP00005022562.1"/>
    </source>
</evidence>
<dbReference type="PANTHER" id="PTHR22625:SF69">
    <property type="entry name" value="PLEXIN-B3"/>
    <property type="match status" value="1"/>
</dbReference>
<dbReference type="PANTHER" id="PTHR22625">
    <property type="entry name" value="PLEXIN"/>
    <property type="match status" value="1"/>
</dbReference>
<dbReference type="GO" id="GO:0017154">
    <property type="term" value="F:semaphorin receptor activity"/>
    <property type="evidence" value="ECO:0007669"/>
    <property type="project" value="InterPro"/>
</dbReference>
<organism evidence="2 3">
    <name type="scientific">Sphaeramia orbicularis</name>
    <name type="common">orbiculate cardinalfish</name>
    <dbReference type="NCBI Taxonomy" id="375764"/>
    <lineage>
        <taxon>Eukaryota</taxon>
        <taxon>Metazoa</taxon>
        <taxon>Chordata</taxon>
        <taxon>Craniata</taxon>
        <taxon>Vertebrata</taxon>
        <taxon>Euteleostomi</taxon>
        <taxon>Actinopterygii</taxon>
        <taxon>Neopterygii</taxon>
        <taxon>Teleostei</taxon>
        <taxon>Neoteleostei</taxon>
        <taxon>Acanthomorphata</taxon>
        <taxon>Gobiaria</taxon>
        <taxon>Kurtiformes</taxon>
        <taxon>Apogonoidei</taxon>
        <taxon>Apogonidae</taxon>
        <taxon>Apogoninae</taxon>
        <taxon>Sphaeramia</taxon>
    </lineage>
</organism>
<keyword evidence="3" id="KW-1185">Reference proteome</keyword>